<dbReference type="SUPFAM" id="SSF82185">
    <property type="entry name" value="Histone H3 K4-specific methyltransferase SET7/9 N-terminal domain"/>
    <property type="match status" value="1"/>
</dbReference>
<keyword evidence="5" id="KW-0969">Cilium</keyword>
<evidence type="ECO:0000256" key="2">
    <source>
        <dbReference type="ARBA" id="ARBA00016322"/>
    </source>
</evidence>
<evidence type="ECO:0000256" key="6">
    <source>
        <dbReference type="ARBA" id="ARBA00023273"/>
    </source>
</evidence>
<dbReference type="EMBL" id="JADGJD010002208">
    <property type="protein sequence ID" value="KAJ3034047.1"/>
    <property type="molecule type" value="Genomic_DNA"/>
</dbReference>
<evidence type="ECO:0000256" key="5">
    <source>
        <dbReference type="ARBA" id="ARBA00023069"/>
    </source>
</evidence>
<evidence type="ECO:0000256" key="4">
    <source>
        <dbReference type="ARBA" id="ARBA00022846"/>
    </source>
</evidence>
<gene>
    <name evidence="7" type="primary">MORN5</name>
    <name evidence="7" type="ORF">HK097_004639</name>
</gene>
<comment type="subcellular location">
    <subcellularLocation>
        <location evidence="1">Cell projection</location>
        <location evidence="1">Cilium</location>
        <location evidence="1">Flagellum</location>
    </subcellularLocation>
</comment>
<evidence type="ECO:0000256" key="3">
    <source>
        <dbReference type="ARBA" id="ARBA00022737"/>
    </source>
</evidence>
<dbReference type="AlphaFoldDB" id="A0AAD5WXA5"/>
<dbReference type="Gene3D" id="2.20.110.10">
    <property type="entry name" value="Histone H3 K4-specific methyltransferase SET7/9 N-terminal domain"/>
    <property type="match status" value="1"/>
</dbReference>
<evidence type="ECO:0000313" key="7">
    <source>
        <dbReference type="EMBL" id="KAJ3034047.1"/>
    </source>
</evidence>
<dbReference type="Pfam" id="PF02493">
    <property type="entry name" value="MORN"/>
    <property type="match status" value="3"/>
</dbReference>
<keyword evidence="6" id="KW-0966">Cell projection</keyword>
<organism evidence="7 8">
    <name type="scientific">Rhizophlyctis rosea</name>
    <dbReference type="NCBI Taxonomy" id="64517"/>
    <lineage>
        <taxon>Eukaryota</taxon>
        <taxon>Fungi</taxon>
        <taxon>Fungi incertae sedis</taxon>
        <taxon>Chytridiomycota</taxon>
        <taxon>Chytridiomycota incertae sedis</taxon>
        <taxon>Chytridiomycetes</taxon>
        <taxon>Rhizophlyctidales</taxon>
        <taxon>Rhizophlyctidaceae</taxon>
        <taxon>Rhizophlyctis</taxon>
    </lineage>
</organism>
<evidence type="ECO:0000313" key="8">
    <source>
        <dbReference type="Proteomes" id="UP001212841"/>
    </source>
</evidence>
<evidence type="ECO:0000256" key="1">
    <source>
        <dbReference type="ARBA" id="ARBA00004230"/>
    </source>
</evidence>
<accession>A0AAD5WXA5</accession>
<proteinExistence type="predicted"/>
<protein>
    <recommendedName>
        <fullName evidence="2">MORN repeat-containing protein 5</fullName>
    </recommendedName>
</protein>
<comment type="caution">
    <text evidence="7">The sequence shown here is derived from an EMBL/GenBank/DDBJ whole genome shotgun (WGS) entry which is preliminary data.</text>
</comment>
<keyword evidence="3" id="KW-0677">Repeat</keyword>
<keyword evidence="8" id="KW-1185">Reference proteome</keyword>
<sequence length="190" mass="21213">MAGNPHSSSSIPAELILIKPRHHPRIEGKGKYTFPDGNVYIGELKDGQFHGEGTIHFTNGGKYEARWEDGIAVQGLYTFKDGLEYTPEDWSYCTDQDRRFYTEHVNGFRPGEPQLSNDPTGPSQIPIGTYDVGDGYYSPDDGVVYTYTGQMLRQPGDEEKQWILGHCRIGEAVNVDEGHWTDGSADEPAK</sequence>
<dbReference type="GO" id="GO:0031514">
    <property type="term" value="C:motile cilium"/>
    <property type="evidence" value="ECO:0007669"/>
    <property type="project" value="UniProtKB-SubCell"/>
</dbReference>
<keyword evidence="4" id="KW-0282">Flagellum</keyword>
<name>A0AAD5WXA5_9FUNG</name>
<dbReference type="InterPro" id="IPR003409">
    <property type="entry name" value="MORN"/>
</dbReference>
<dbReference type="PANTHER" id="PTHR46437:SF1">
    <property type="entry name" value="MORN REPEAT-CONTAINING PROTEIN 5"/>
    <property type="match status" value="1"/>
</dbReference>
<dbReference type="Proteomes" id="UP001212841">
    <property type="component" value="Unassembled WGS sequence"/>
</dbReference>
<dbReference type="PANTHER" id="PTHR46437">
    <property type="entry name" value="MORN REPEAT-CONTAINING PROTEIN 5"/>
    <property type="match status" value="1"/>
</dbReference>
<dbReference type="SMART" id="SM00698">
    <property type="entry name" value="MORN"/>
    <property type="match status" value="1"/>
</dbReference>
<reference evidence="7" key="1">
    <citation type="submission" date="2020-05" db="EMBL/GenBank/DDBJ databases">
        <title>Phylogenomic resolution of chytrid fungi.</title>
        <authorList>
            <person name="Stajich J.E."/>
            <person name="Amses K."/>
            <person name="Simmons R."/>
            <person name="Seto K."/>
            <person name="Myers J."/>
            <person name="Bonds A."/>
            <person name="Quandt C.A."/>
            <person name="Barry K."/>
            <person name="Liu P."/>
            <person name="Grigoriev I."/>
            <person name="Longcore J.E."/>
            <person name="James T.Y."/>
        </authorList>
    </citation>
    <scope>NUCLEOTIDE SEQUENCE</scope>
    <source>
        <strain evidence="7">JEL0318</strain>
    </source>
</reference>
<dbReference type="InterPro" id="IPR042814">
    <property type="entry name" value="Morn5"/>
</dbReference>